<accession>A0A382QQ25</accession>
<dbReference type="InterPro" id="IPR011042">
    <property type="entry name" value="6-blade_b-propeller_TolB-like"/>
</dbReference>
<gene>
    <name evidence="2" type="ORF">METZ01_LOCUS339834</name>
</gene>
<protein>
    <submittedName>
        <fullName evidence="2">Uncharacterized protein</fullName>
    </submittedName>
</protein>
<evidence type="ECO:0000256" key="1">
    <source>
        <dbReference type="SAM" id="MobiDB-lite"/>
    </source>
</evidence>
<sequence>VTKISVTKLLAISLLGTLLACGGTTVLEEPVASGPPETAQVVSSEPDDSEDKAVETSSSPQGVETTEKPLTLDDFPDAIIDAFFNYEPTEKVLSLKEIRWALNDDEMASMAKKIGLTVEQIIDYTSAEPNYGERAHSNAVAEAFGRQESCAGQPMEPWDICSRDGSTILTDTGIPYGDCDSDLQIIRSDGSTERLTDNEFYMDRPLGWSQDGQEIFFTRVRDWASSCAYSTEELWAISSDGTNEHRIG</sequence>
<organism evidence="2">
    <name type="scientific">marine metagenome</name>
    <dbReference type="NCBI Taxonomy" id="408172"/>
    <lineage>
        <taxon>unclassified sequences</taxon>
        <taxon>metagenomes</taxon>
        <taxon>ecological metagenomes</taxon>
    </lineage>
</organism>
<dbReference type="Gene3D" id="2.120.10.30">
    <property type="entry name" value="TolB, C-terminal domain"/>
    <property type="match status" value="1"/>
</dbReference>
<dbReference type="AlphaFoldDB" id="A0A382QQ25"/>
<dbReference type="EMBL" id="UINC01115730">
    <property type="protein sequence ID" value="SVC86980.1"/>
    <property type="molecule type" value="Genomic_DNA"/>
</dbReference>
<name>A0A382QQ25_9ZZZZ</name>
<feature type="non-terminal residue" evidence="2">
    <location>
        <position position="1"/>
    </location>
</feature>
<feature type="non-terminal residue" evidence="2">
    <location>
        <position position="248"/>
    </location>
</feature>
<reference evidence="2" key="1">
    <citation type="submission" date="2018-05" db="EMBL/GenBank/DDBJ databases">
        <authorList>
            <person name="Lanie J.A."/>
            <person name="Ng W.-L."/>
            <person name="Kazmierczak K.M."/>
            <person name="Andrzejewski T.M."/>
            <person name="Davidsen T.M."/>
            <person name="Wayne K.J."/>
            <person name="Tettelin H."/>
            <person name="Glass J.I."/>
            <person name="Rusch D."/>
            <person name="Podicherti R."/>
            <person name="Tsui H.-C.T."/>
            <person name="Winkler M.E."/>
        </authorList>
    </citation>
    <scope>NUCLEOTIDE SEQUENCE</scope>
</reference>
<evidence type="ECO:0000313" key="2">
    <source>
        <dbReference type="EMBL" id="SVC86980.1"/>
    </source>
</evidence>
<feature type="compositionally biased region" description="Polar residues" evidence="1">
    <location>
        <begin position="55"/>
        <end position="64"/>
    </location>
</feature>
<proteinExistence type="predicted"/>
<feature type="region of interest" description="Disordered" evidence="1">
    <location>
        <begin position="29"/>
        <end position="70"/>
    </location>
</feature>